<evidence type="ECO:0008006" key="4">
    <source>
        <dbReference type="Google" id="ProtNLM"/>
    </source>
</evidence>
<dbReference type="NCBIfam" id="NF041287">
    <property type="entry name" value="lipo_GerS_rel"/>
    <property type="match status" value="1"/>
</dbReference>
<accession>A0ABS7L175</accession>
<keyword evidence="1" id="KW-0812">Transmembrane</keyword>
<evidence type="ECO:0000313" key="3">
    <source>
        <dbReference type="Proteomes" id="UP001299068"/>
    </source>
</evidence>
<evidence type="ECO:0000313" key="2">
    <source>
        <dbReference type="EMBL" id="MBY0756803.1"/>
    </source>
</evidence>
<dbReference type="Gene3D" id="2.50.20.10">
    <property type="entry name" value="Lipoprotein localisation LolA/LolB/LppX"/>
    <property type="match status" value="1"/>
</dbReference>
<gene>
    <name evidence="2" type="ORF">K5V21_15240</name>
</gene>
<keyword evidence="1" id="KW-0472">Membrane</keyword>
<organism evidence="2 3">
    <name type="scientific">Clostridium sardiniense</name>
    <name type="common">Clostridium absonum</name>
    <dbReference type="NCBI Taxonomy" id="29369"/>
    <lineage>
        <taxon>Bacteria</taxon>
        <taxon>Bacillati</taxon>
        <taxon>Bacillota</taxon>
        <taxon>Clostridia</taxon>
        <taxon>Eubacteriales</taxon>
        <taxon>Clostridiaceae</taxon>
        <taxon>Clostridium</taxon>
    </lineage>
</organism>
<name>A0ABS7L175_CLOSR</name>
<sequence length="227" mass="26940">MKFLEKFKSIKNKKNKNIKTEKSNIKKKILAVLLMIIPFISIILVISFRHVTDPTNEEILEHVKNMKRYDTIAEYTITNTRGTYNEKTKVLFCDDHGIRIDFGEELTKFYNEDKVTMVYNKKNEKYEIKRDLDNLYPLGVMSEIFKNPVVEVSEGQEEWGDLKYLKVDFDLITNNNHMDKATLYINKSKKEPLLIKIFDNEGKERVKIEYREFNKNKECSEEDFAVN</sequence>
<evidence type="ECO:0000256" key="1">
    <source>
        <dbReference type="SAM" id="Phobius"/>
    </source>
</evidence>
<proteinExistence type="predicted"/>
<reference evidence="2 3" key="1">
    <citation type="journal article" date="2021" name="Cell Host Microbe">
        <title>in vivo commensal control of Clostridioides difficile virulence.</title>
        <authorList>
            <person name="Girinathan B.P."/>
            <person name="Dibenedetto N."/>
            <person name="Worley J.N."/>
            <person name="Peltier J."/>
            <person name="Arrieta-Ortiz M.L."/>
            <person name="Rupa Christinal Immanuel S."/>
            <person name="Lavin R."/>
            <person name="Delaney M.L."/>
            <person name="Cummins C."/>
            <person name="Hoffmann M."/>
            <person name="Luo Y."/>
            <person name="Gonzalez-Escalona N."/>
            <person name="Allard M."/>
            <person name="Onderdonk A.B."/>
            <person name="Gerber G.K."/>
            <person name="Sonenshein A.L."/>
            <person name="Baliga N."/>
            <person name="Dupuy B."/>
            <person name="Bry L."/>
        </authorList>
    </citation>
    <scope>NUCLEOTIDE SEQUENCE [LARGE SCALE GENOMIC DNA]</scope>
    <source>
        <strain evidence="2 3">DSM 599</strain>
    </source>
</reference>
<dbReference type="Proteomes" id="UP001299068">
    <property type="component" value="Unassembled WGS sequence"/>
</dbReference>
<keyword evidence="3" id="KW-1185">Reference proteome</keyword>
<feature type="transmembrane region" description="Helical" evidence="1">
    <location>
        <begin position="29"/>
        <end position="48"/>
    </location>
</feature>
<comment type="caution">
    <text evidence="2">The sequence shown here is derived from an EMBL/GenBank/DDBJ whole genome shotgun (WGS) entry which is preliminary data.</text>
</comment>
<protein>
    <recommendedName>
        <fullName evidence="4">Membrane associated protein</fullName>
    </recommendedName>
</protein>
<keyword evidence="1" id="KW-1133">Transmembrane helix</keyword>
<dbReference type="EMBL" id="JAIKTU010000013">
    <property type="protein sequence ID" value="MBY0756803.1"/>
    <property type="molecule type" value="Genomic_DNA"/>
</dbReference>
<dbReference type="RefSeq" id="WP_221862012.1">
    <property type="nucleotide sequence ID" value="NZ_JAIKTU010000013.1"/>
</dbReference>